<evidence type="ECO:0000259" key="1">
    <source>
        <dbReference type="Pfam" id="PF00350"/>
    </source>
</evidence>
<dbReference type="Pfam" id="PF00350">
    <property type="entry name" value="Dynamin_N"/>
    <property type="match status" value="1"/>
</dbReference>
<gene>
    <name evidence="2" type="ORF">NCTC13032_02176</name>
</gene>
<feature type="domain" description="Dynamin N-terminal" evidence="1">
    <location>
        <begin position="27"/>
        <end position="68"/>
    </location>
</feature>
<evidence type="ECO:0000313" key="2">
    <source>
        <dbReference type="EMBL" id="VTP65736.1"/>
    </source>
</evidence>
<dbReference type="InterPro" id="IPR027417">
    <property type="entry name" value="P-loop_NTPase"/>
</dbReference>
<sequence length="94" mass="10334">MKWCGSVSFVNIRRSPAKWWLGLAEAFSAGKSSLINALVGDRKCLVTEVDPTTSLPTYLVQGEQETPDVKAINLFNRLITLSHSQFRTLTHGGA</sequence>
<reference evidence="2 3" key="1">
    <citation type="submission" date="2019-05" db="EMBL/GenBank/DDBJ databases">
        <authorList>
            <consortium name="Pathogen Informatics"/>
        </authorList>
    </citation>
    <scope>NUCLEOTIDE SEQUENCE [LARGE SCALE GENOMIC DNA]</scope>
    <source>
        <strain evidence="2 3">NCTC13032</strain>
    </source>
</reference>
<accession>A0A4U9HQC8</accession>
<evidence type="ECO:0000313" key="3">
    <source>
        <dbReference type="Proteomes" id="UP000310719"/>
    </source>
</evidence>
<dbReference type="Proteomes" id="UP000310719">
    <property type="component" value="Chromosome"/>
</dbReference>
<dbReference type="EMBL" id="LR590464">
    <property type="protein sequence ID" value="VTP65736.1"/>
    <property type="molecule type" value="Genomic_DNA"/>
</dbReference>
<dbReference type="Gene3D" id="3.40.50.300">
    <property type="entry name" value="P-loop containing nucleotide triphosphate hydrolases"/>
    <property type="match status" value="1"/>
</dbReference>
<protein>
    <submittedName>
        <fullName evidence="2">Dynamin family</fullName>
    </submittedName>
</protein>
<dbReference type="AlphaFoldDB" id="A0A4U9HQC8"/>
<organism evidence="2 3">
    <name type="scientific">Leclercia adecarboxylata</name>
    <dbReference type="NCBI Taxonomy" id="83655"/>
    <lineage>
        <taxon>Bacteria</taxon>
        <taxon>Pseudomonadati</taxon>
        <taxon>Pseudomonadota</taxon>
        <taxon>Gammaproteobacteria</taxon>
        <taxon>Enterobacterales</taxon>
        <taxon>Enterobacteriaceae</taxon>
        <taxon>Leclercia</taxon>
    </lineage>
</organism>
<dbReference type="InterPro" id="IPR045063">
    <property type="entry name" value="Dynamin_N"/>
</dbReference>
<dbReference type="SUPFAM" id="SSF52540">
    <property type="entry name" value="P-loop containing nucleoside triphosphate hydrolases"/>
    <property type="match status" value="1"/>
</dbReference>
<proteinExistence type="predicted"/>
<name>A0A4U9HQC8_9ENTR</name>